<reference evidence="2 3" key="2">
    <citation type="journal article" date="2012" name="Open Biol.">
        <title>Characteristics of nucleosomes and linker DNA regions on the genome of the basidiomycete Mixia osmundae revealed by mono- and dinucleosome mapping.</title>
        <authorList>
            <person name="Nishida H."/>
            <person name="Kondo S."/>
            <person name="Matsumoto T."/>
            <person name="Suzuki Y."/>
            <person name="Yoshikawa H."/>
            <person name="Taylor T.D."/>
            <person name="Sugiyama J."/>
        </authorList>
    </citation>
    <scope>NUCLEOTIDE SEQUENCE [LARGE SCALE GENOMIC DNA]</scope>
    <source>
        <strain evidence="3">CBS 9802 / IAM 14324 / JCM 22182 / KY 12970</strain>
    </source>
</reference>
<dbReference type="eggNOG" id="ENOG502SS21">
    <property type="taxonomic scope" value="Eukaryota"/>
</dbReference>
<dbReference type="OrthoDB" id="439917at2759"/>
<evidence type="ECO:0000313" key="3">
    <source>
        <dbReference type="Proteomes" id="UP000009131"/>
    </source>
</evidence>
<dbReference type="Proteomes" id="UP000009131">
    <property type="component" value="Unassembled WGS sequence"/>
</dbReference>
<evidence type="ECO:0000313" key="2">
    <source>
        <dbReference type="EMBL" id="GAA98097.1"/>
    </source>
</evidence>
<comment type="caution">
    <text evidence="2">The sequence shown here is derived from an EMBL/GenBank/DDBJ whole genome shotgun (WGS) entry which is preliminary data.</text>
</comment>
<proteinExistence type="predicted"/>
<dbReference type="EMBL" id="BABT02000150">
    <property type="protein sequence ID" value="GAA98097.1"/>
    <property type="molecule type" value="Genomic_DNA"/>
</dbReference>
<dbReference type="HOGENOM" id="CLU_746152_0_0_1"/>
<feature type="domain" description="Protein CPL1-like" evidence="1">
    <location>
        <begin position="317"/>
        <end position="385"/>
    </location>
</feature>
<dbReference type="STRING" id="764103.G7E5I7"/>
<organism evidence="2 3">
    <name type="scientific">Mixia osmundae (strain CBS 9802 / IAM 14324 / JCM 22182 / KY 12970)</name>
    <dbReference type="NCBI Taxonomy" id="764103"/>
    <lineage>
        <taxon>Eukaryota</taxon>
        <taxon>Fungi</taxon>
        <taxon>Dikarya</taxon>
        <taxon>Basidiomycota</taxon>
        <taxon>Pucciniomycotina</taxon>
        <taxon>Mixiomycetes</taxon>
        <taxon>Mixiales</taxon>
        <taxon>Mixiaceae</taxon>
        <taxon>Mixia</taxon>
    </lineage>
</organism>
<protein>
    <recommendedName>
        <fullName evidence="1">Protein CPL1-like domain-containing protein</fullName>
    </recommendedName>
</protein>
<evidence type="ECO:0000259" key="1">
    <source>
        <dbReference type="Pfam" id="PF21671"/>
    </source>
</evidence>
<dbReference type="AlphaFoldDB" id="G7E5I7"/>
<reference evidence="2 3" key="1">
    <citation type="journal article" date="2011" name="J. Gen. Appl. Microbiol.">
        <title>Draft genome sequencing of the enigmatic basidiomycete Mixia osmundae.</title>
        <authorList>
            <person name="Nishida H."/>
            <person name="Nagatsuka Y."/>
            <person name="Sugiyama J."/>
        </authorList>
    </citation>
    <scope>NUCLEOTIDE SEQUENCE [LARGE SCALE GENOMIC DNA]</scope>
    <source>
        <strain evidence="3">CBS 9802 / IAM 14324 / JCM 22182 / KY 12970</strain>
    </source>
</reference>
<gene>
    <name evidence="2" type="primary">Mo04780</name>
    <name evidence="2" type="ORF">E5Q_04780</name>
</gene>
<dbReference type="PANTHER" id="PTHR35192">
    <property type="entry name" value="PROTEIN, PUTATIVE-RELATED"/>
    <property type="match status" value="1"/>
</dbReference>
<dbReference type="Pfam" id="PF21671">
    <property type="entry name" value="CPL1-like"/>
    <property type="match status" value="1"/>
</dbReference>
<name>G7E5I7_MIXOS</name>
<dbReference type="InParanoid" id="G7E5I7"/>
<keyword evidence="3" id="KW-1185">Reference proteome</keyword>
<accession>G7E5I7</accession>
<dbReference type="PANTHER" id="PTHR35192:SF2">
    <property type="entry name" value="APPLE DOMAIN-CONTAINING PROTEIN"/>
    <property type="match status" value="1"/>
</dbReference>
<dbReference type="InterPro" id="IPR048661">
    <property type="entry name" value="CPL1-like"/>
</dbReference>
<sequence length="386" mass="40316">MPLSYSYIAQPLPLGVADAWAYKSRRASILRSHCIVSKLAAVFCEAFIRLSHTELLTPRRTTQKGTNVDPISPDKPIVVTFASQRRSSQDVISFVKPRKECISLSLLESRLLCRCSPACGTWARTSSGRLSLNPISNNSVCVADPANPQYGFCGYVGATCSTSDDCDYGVCNSGKCGGYMGDTCSSDLDCMAFFNCSPTDGTCGGAGATCANGNQDCTSDSCDTSGKCAAPPSAGMADGSPCGSDTVCSSGSCGSSYQCASSTSLTASQKARLRHKRRSTGPGKLTHGGEVVYREDIRCPRGQTACALGLSSENVGYECVDTTVTLESCGGCIPLGLNETMASNEAWGTDCTTLPNVDIVSCSSGACKISSCLPGFNRDPDSLGCF</sequence>
<dbReference type="InterPro" id="IPR038955">
    <property type="entry name" value="PriA/CPL1_fungi"/>
</dbReference>